<feature type="transmembrane region" description="Helical" evidence="1">
    <location>
        <begin position="52"/>
        <end position="75"/>
    </location>
</feature>
<accession>A0A6M2BMM5</accession>
<protein>
    <submittedName>
        <fullName evidence="3">Acyl-CoA desaturase</fullName>
    </submittedName>
</protein>
<dbReference type="Pfam" id="PF00487">
    <property type="entry name" value="FA_desaturase"/>
    <property type="match status" value="1"/>
</dbReference>
<evidence type="ECO:0000313" key="4">
    <source>
        <dbReference type="Proteomes" id="UP000472676"/>
    </source>
</evidence>
<dbReference type="RefSeq" id="WP_166250940.1">
    <property type="nucleotide sequence ID" value="NZ_JAAMOW010000001.1"/>
</dbReference>
<dbReference type="Proteomes" id="UP000472676">
    <property type="component" value="Unassembled WGS sequence"/>
</dbReference>
<dbReference type="EMBL" id="JAAMOW010000001">
    <property type="protein sequence ID" value="NGY03491.1"/>
    <property type="molecule type" value="Genomic_DNA"/>
</dbReference>
<keyword evidence="1" id="KW-1133">Transmembrane helix</keyword>
<dbReference type="GO" id="GO:0006629">
    <property type="term" value="P:lipid metabolic process"/>
    <property type="evidence" value="ECO:0007669"/>
    <property type="project" value="InterPro"/>
</dbReference>
<dbReference type="PANTHER" id="PTHR19353:SF84">
    <property type="entry name" value="ACYL-COA DELTA-9-DESATURASE, DESB"/>
    <property type="match status" value="1"/>
</dbReference>
<dbReference type="AlphaFoldDB" id="A0A6M2BMM5"/>
<dbReference type="CDD" id="cd03506">
    <property type="entry name" value="Delta6-FADS-like"/>
    <property type="match status" value="1"/>
</dbReference>
<evidence type="ECO:0000259" key="2">
    <source>
        <dbReference type="Pfam" id="PF00487"/>
    </source>
</evidence>
<dbReference type="InterPro" id="IPR005804">
    <property type="entry name" value="FA_desaturase_dom"/>
</dbReference>
<organism evidence="3 4">
    <name type="scientific">Solimonas terrae</name>
    <dbReference type="NCBI Taxonomy" id="1396819"/>
    <lineage>
        <taxon>Bacteria</taxon>
        <taxon>Pseudomonadati</taxon>
        <taxon>Pseudomonadota</taxon>
        <taxon>Gammaproteobacteria</taxon>
        <taxon>Nevskiales</taxon>
        <taxon>Nevskiaceae</taxon>
        <taxon>Solimonas</taxon>
    </lineage>
</organism>
<reference evidence="3 4" key="1">
    <citation type="journal article" date="2014" name="Int. J. Syst. Evol. Microbiol.">
        <title>Solimonas terrae sp. nov., isolated from soil.</title>
        <authorList>
            <person name="Kim S.J."/>
            <person name="Moon J.Y."/>
            <person name="Weon H.Y."/>
            <person name="Ahn J.H."/>
            <person name="Chen W.M."/>
            <person name="Kwon S.W."/>
        </authorList>
    </citation>
    <scope>NUCLEOTIDE SEQUENCE [LARGE SCALE GENOMIC DNA]</scope>
    <source>
        <strain evidence="3 4">KIS83-12</strain>
    </source>
</reference>
<evidence type="ECO:0000313" key="3">
    <source>
        <dbReference type="EMBL" id="NGY03491.1"/>
    </source>
</evidence>
<keyword evidence="1" id="KW-0812">Transmembrane</keyword>
<gene>
    <name evidence="3" type="ORF">G7Y85_01810</name>
</gene>
<dbReference type="PANTHER" id="PTHR19353">
    <property type="entry name" value="FATTY ACID DESATURASE 2"/>
    <property type="match status" value="1"/>
</dbReference>
<proteinExistence type="predicted"/>
<keyword evidence="1" id="KW-0472">Membrane</keyword>
<name>A0A6M2BMM5_9GAMM</name>
<dbReference type="GO" id="GO:0016020">
    <property type="term" value="C:membrane"/>
    <property type="evidence" value="ECO:0007669"/>
    <property type="project" value="TreeGrafter"/>
</dbReference>
<comment type="caution">
    <text evidence="3">The sequence shown here is derived from an EMBL/GenBank/DDBJ whole genome shotgun (WGS) entry which is preliminary data.</text>
</comment>
<feature type="domain" description="Fatty acid desaturase" evidence="2">
    <location>
        <begin position="68"/>
        <end position="332"/>
    </location>
</feature>
<evidence type="ECO:0000256" key="1">
    <source>
        <dbReference type="SAM" id="Phobius"/>
    </source>
</evidence>
<sequence length="363" mass="41645">MSTLNRKRLSREDAAALQTDLDAVRDSVMNTLGEKDVAHIRRMIRRARGSAIAGRAMIGLGFDPVTFVVGVAALAHAKIVENMEIGHNVMHGQYDWTNDPALNSQRYEWDNVCDAGMWRHFHNYEHHTYTNILGKDRDFGYTILRMSDEQKWHPFFLFQPVWNAILALAFEWGVGGHDIGAERLLDGKMSWKEFKERSRPFHKKIRKQLFKDYVLFPLLTFWNAPRVLLANLLANLIRNLWSYAIIFCGHFPEGTQVFSEADSDNETRGDWYYRQLCGSANIEGSRAFHVLSGHLSHQIEHHLFPDMPAHRYAEIAPQVQAICAKYGIAYNTASFARQYGTVLGKVFRHALPSRRTTPVLAET</sequence>
<keyword evidence="4" id="KW-1185">Reference proteome</keyword>
<dbReference type="InterPro" id="IPR012171">
    <property type="entry name" value="Fatty_acid_desaturase"/>
</dbReference>
<dbReference type="GO" id="GO:0016717">
    <property type="term" value="F:oxidoreductase activity, acting on paired donors, with oxidation of a pair of donors resulting in the reduction of molecular oxygen to two molecules of water"/>
    <property type="evidence" value="ECO:0007669"/>
    <property type="project" value="TreeGrafter"/>
</dbReference>